<dbReference type="AlphaFoldDB" id="A0A4X1T472"/>
<dbReference type="PROSITE" id="PS51465">
    <property type="entry name" value="KAZAL_2"/>
    <property type="match status" value="1"/>
</dbReference>
<feature type="transmembrane region" description="Helical" evidence="1">
    <location>
        <begin position="172"/>
        <end position="190"/>
    </location>
</feature>
<keyword evidence="1" id="KW-0812">Transmembrane</keyword>
<protein>
    <recommendedName>
        <fullName evidence="3">Kazal-like domain-containing protein</fullName>
    </recommendedName>
</protein>
<dbReference type="SUPFAM" id="SSF100895">
    <property type="entry name" value="Kazal-type serine protease inhibitors"/>
    <property type="match status" value="1"/>
</dbReference>
<keyword evidence="2" id="KW-0732">Signal</keyword>
<sequence length="211" mass="24399">MKSITAFALLALAATTWAVSPPEIGVEVDCTKYGGKGASVACTREWKPICGIDQKTYSSECIFCFLSQERGLELRKLHDGECVSIHSKVIYVLIGHVHSMWTFPGRESSPRHSSDRSHSRDNVRSLIHEDTKEIQKVYVFFFFFFFSRVLHFYFILFYFFIIFPLYSKGIRLSLHVYITITVFPPPFLLLQHEYLDIVLNAIQQDLLVNLF</sequence>
<feature type="domain" description="Kazal-like" evidence="3">
    <location>
        <begin position="24"/>
        <end position="84"/>
    </location>
</feature>
<dbReference type="Gene3D" id="3.30.60.30">
    <property type="match status" value="1"/>
</dbReference>
<evidence type="ECO:0000313" key="4">
    <source>
        <dbReference type="Ensembl" id="ENSSSCP00070009544.1"/>
    </source>
</evidence>
<organism evidence="4 5">
    <name type="scientific">Sus scrofa</name>
    <name type="common">Pig</name>
    <dbReference type="NCBI Taxonomy" id="9823"/>
    <lineage>
        <taxon>Eukaryota</taxon>
        <taxon>Metazoa</taxon>
        <taxon>Chordata</taxon>
        <taxon>Craniata</taxon>
        <taxon>Vertebrata</taxon>
        <taxon>Euteleostomi</taxon>
        <taxon>Mammalia</taxon>
        <taxon>Eutheria</taxon>
        <taxon>Laurasiatheria</taxon>
        <taxon>Artiodactyla</taxon>
        <taxon>Suina</taxon>
        <taxon>Suidae</taxon>
        <taxon>Sus</taxon>
    </lineage>
</organism>
<dbReference type="Pfam" id="PF00050">
    <property type="entry name" value="Kazal_1"/>
    <property type="match status" value="1"/>
</dbReference>
<evidence type="ECO:0000256" key="2">
    <source>
        <dbReference type="SAM" id="SignalP"/>
    </source>
</evidence>
<name>A0A4X1T472_PIG</name>
<dbReference type="PANTHER" id="PTHR21312:SF34">
    <property type="entry name" value="KAZAL-LIKE DOMAIN-CONTAINING PROTEIN"/>
    <property type="match status" value="1"/>
</dbReference>
<evidence type="ECO:0000256" key="1">
    <source>
        <dbReference type="SAM" id="Phobius"/>
    </source>
</evidence>
<keyword evidence="1" id="KW-0472">Membrane</keyword>
<evidence type="ECO:0000313" key="5">
    <source>
        <dbReference type="Proteomes" id="UP000314985"/>
    </source>
</evidence>
<dbReference type="InterPro" id="IPR002350">
    <property type="entry name" value="Kazal_dom"/>
</dbReference>
<dbReference type="PANTHER" id="PTHR21312">
    <property type="entry name" value="SERINE PROTEASE INHIBITOR"/>
    <property type="match status" value="1"/>
</dbReference>
<dbReference type="PROSITE" id="PS00282">
    <property type="entry name" value="KAZAL_1"/>
    <property type="match status" value="1"/>
</dbReference>
<reference evidence="4" key="2">
    <citation type="submission" date="2025-08" db="UniProtKB">
        <authorList>
            <consortium name="Ensembl"/>
        </authorList>
    </citation>
    <scope>IDENTIFICATION</scope>
</reference>
<dbReference type="InterPro" id="IPR036058">
    <property type="entry name" value="Kazal_dom_sf"/>
</dbReference>
<accession>A0A4X1T472</accession>
<reference evidence="4 5" key="1">
    <citation type="submission" date="2017-08" db="EMBL/GenBank/DDBJ databases">
        <title>USMARCv1.0.</title>
        <authorList>
            <person name="Hannum G.I."/>
            <person name="Koren S."/>
            <person name="Schroeder S.G."/>
            <person name="Chin S.C."/>
            <person name="Nonneman D.J."/>
            <person name="Becker S.A."/>
            <person name="Rosen B.D."/>
            <person name="Bickhart D.M."/>
            <person name="Putnam N.H."/>
            <person name="Green R.E."/>
            <person name="Tuggle C.K."/>
            <person name="Liu H."/>
            <person name="Rohrer G.A."/>
            <person name="Warr A."/>
            <person name="Hall R."/>
            <person name="Kim K."/>
            <person name="Hume D.A."/>
            <person name="Talbot R."/>
            <person name="Chow W."/>
            <person name="Howe K."/>
            <person name="Schwartz A.S."/>
            <person name="Watson M."/>
            <person name="Archibald A.L."/>
            <person name="Phillippy A.M."/>
            <person name="Smith T.P.L."/>
        </authorList>
    </citation>
    <scope>NUCLEOTIDE SEQUENCE [LARGE SCALE GENOMIC DNA]</scope>
</reference>
<proteinExistence type="predicted"/>
<evidence type="ECO:0000259" key="3">
    <source>
        <dbReference type="PROSITE" id="PS51465"/>
    </source>
</evidence>
<feature type="transmembrane region" description="Helical" evidence="1">
    <location>
        <begin position="137"/>
        <end position="160"/>
    </location>
</feature>
<dbReference type="Proteomes" id="UP000314985">
    <property type="component" value="Chromosome 2"/>
</dbReference>
<keyword evidence="1" id="KW-1133">Transmembrane helix</keyword>
<dbReference type="SMART" id="SM00280">
    <property type="entry name" value="KAZAL"/>
    <property type="match status" value="1"/>
</dbReference>
<feature type="signal peptide" evidence="2">
    <location>
        <begin position="1"/>
        <end position="18"/>
    </location>
</feature>
<feature type="chain" id="PRO_5021371350" description="Kazal-like domain-containing protein" evidence="2">
    <location>
        <begin position="19"/>
        <end position="211"/>
    </location>
</feature>
<dbReference type="Ensembl" id="ENSSSCT00070011590.1">
    <property type="protein sequence ID" value="ENSSSCP00070009544.1"/>
    <property type="gene ID" value="ENSSSCG00070006066.1"/>
</dbReference>